<feature type="region of interest" description="Disordered" evidence="1">
    <location>
        <begin position="139"/>
        <end position="326"/>
    </location>
</feature>
<keyword evidence="2" id="KW-0812">Transmembrane</keyword>
<feature type="compositionally biased region" description="Basic and acidic residues" evidence="1">
    <location>
        <begin position="207"/>
        <end position="276"/>
    </location>
</feature>
<keyword evidence="2" id="KW-0472">Membrane</keyword>
<dbReference type="KEGG" id="bgt:106053273"/>
<feature type="compositionally biased region" description="Pro residues" evidence="1">
    <location>
        <begin position="286"/>
        <end position="298"/>
    </location>
</feature>
<dbReference type="STRING" id="6526.A0A2C9K6L2"/>
<feature type="transmembrane region" description="Helical" evidence="2">
    <location>
        <begin position="42"/>
        <end position="63"/>
    </location>
</feature>
<feature type="compositionally biased region" description="Basic and acidic residues" evidence="1">
    <location>
        <begin position="159"/>
        <end position="192"/>
    </location>
</feature>
<feature type="compositionally biased region" description="Pro residues" evidence="1">
    <location>
        <begin position="194"/>
        <end position="206"/>
    </location>
</feature>
<reference evidence="3" key="1">
    <citation type="submission" date="2020-05" db="UniProtKB">
        <authorList>
            <consortium name="EnsemblMetazoa"/>
        </authorList>
    </citation>
    <scope>IDENTIFICATION</scope>
    <source>
        <strain evidence="3">BB02</strain>
    </source>
</reference>
<organism evidence="3 4">
    <name type="scientific">Biomphalaria glabrata</name>
    <name type="common">Bloodfluke planorb</name>
    <name type="synonym">Freshwater snail</name>
    <dbReference type="NCBI Taxonomy" id="6526"/>
    <lineage>
        <taxon>Eukaryota</taxon>
        <taxon>Metazoa</taxon>
        <taxon>Spiralia</taxon>
        <taxon>Lophotrochozoa</taxon>
        <taxon>Mollusca</taxon>
        <taxon>Gastropoda</taxon>
        <taxon>Heterobranchia</taxon>
        <taxon>Euthyneura</taxon>
        <taxon>Panpulmonata</taxon>
        <taxon>Hygrophila</taxon>
        <taxon>Lymnaeoidea</taxon>
        <taxon>Planorbidae</taxon>
        <taxon>Biomphalaria</taxon>
    </lineage>
</organism>
<dbReference type="EnsemblMetazoa" id="BGLB014103-RB">
    <property type="protein sequence ID" value="BGLB014103-PB"/>
    <property type="gene ID" value="BGLB014103"/>
</dbReference>
<protein>
    <submittedName>
        <fullName evidence="3">Uncharacterized protein</fullName>
    </submittedName>
</protein>
<dbReference type="OrthoDB" id="6146242at2759"/>
<accession>A0A2C9K6L2</accession>
<feature type="transmembrane region" description="Helical" evidence="2">
    <location>
        <begin position="75"/>
        <end position="98"/>
    </location>
</feature>
<sequence>MKEVDLDKATIDTYHAWVQSGIRSKITWQCLGPGRLPYRAGIFLFVCAFFSIFIGILLVALRMRHVYLWDWGAQFLGPFFFILFLLCMAGASYMMLLAKRRSNRYRSQLYFRPLGDWGAQCIHKSELALEIELKENLKSGTTPHKNVKPRSEAYSQSSKDARRVRPRDGRDNHAYDKSPLDSNKPYHPEGQRRGPPPDGQRRGPPPDGRRGPPPDGRRGPPPDGRRGPPPDGRRGPPPEGRRGPPPEGRRGPPPEGRRGPPPEGRRGPPPDYEERGGPGPNDRLRPPPNGHRGPPPPGGAARIPLDETRRPRGVPRFDGVEKIPDENLRDVRNIMDRSRDESDI</sequence>
<dbReference type="Proteomes" id="UP000076420">
    <property type="component" value="Unassembled WGS sequence"/>
</dbReference>
<evidence type="ECO:0000313" key="3">
    <source>
        <dbReference type="EnsemblMetazoa" id="BGLB014103-PB"/>
    </source>
</evidence>
<proteinExistence type="predicted"/>
<evidence type="ECO:0000256" key="1">
    <source>
        <dbReference type="SAM" id="MobiDB-lite"/>
    </source>
</evidence>
<evidence type="ECO:0000256" key="2">
    <source>
        <dbReference type="SAM" id="Phobius"/>
    </source>
</evidence>
<gene>
    <name evidence="3" type="primary">106053273</name>
</gene>
<dbReference type="AlphaFoldDB" id="A0A2C9K6L2"/>
<evidence type="ECO:0000313" key="4">
    <source>
        <dbReference type="Proteomes" id="UP000076420"/>
    </source>
</evidence>
<dbReference type="VEuPathDB" id="VectorBase:BGLB014103"/>
<name>A0A2C9K6L2_BIOGL</name>
<dbReference type="VEuPathDB" id="VectorBase:BGLAX_049501"/>
<keyword evidence="2" id="KW-1133">Transmembrane helix</keyword>